<name>A0A3R7Y1J2_APHAT</name>
<keyword evidence="2" id="KW-0732">Signal</keyword>
<proteinExistence type="predicted"/>
<gene>
    <name evidence="3" type="ORF">B5M09_009704</name>
</gene>
<evidence type="ECO:0000313" key="3">
    <source>
        <dbReference type="EMBL" id="RQM28285.1"/>
    </source>
</evidence>
<evidence type="ECO:0000256" key="2">
    <source>
        <dbReference type="SAM" id="SignalP"/>
    </source>
</evidence>
<feature type="region of interest" description="Disordered" evidence="1">
    <location>
        <begin position="160"/>
        <end position="190"/>
    </location>
</feature>
<dbReference type="EMBL" id="MZMZ02001813">
    <property type="protein sequence ID" value="RQM28285.1"/>
    <property type="molecule type" value="Genomic_DNA"/>
</dbReference>
<organism evidence="3 4">
    <name type="scientific">Aphanomyces astaci</name>
    <name type="common">Crayfish plague agent</name>
    <dbReference type="NCBI Taxonomy" id="112090"/>
    <lineage>
        <taxon>Eukaryota</taxon>
        <taxon>Sar</taxon>
        <taxon>Stramenopiles</taxon>
        <taxon>Oomycota</taxon>
        <taxon>Saprolegniomycetes</taxon>
        <taxon>Saprolegniales</taxon>
        <taxon>Verrucalvaceae</taxon>
        <taxon>Aphanomyces</taxon>
    </lineage>
</organism>
<dbReference type="AlphaFoldDB" id="A0A3R7Y1J2"/>
<evidence type="ECO:0000256" key="1">
    <source>
        <dbReference type="SAM" id="MobiDB-lite"/>
    </source>
</evidence>
<evidence type="ECO:0000313" key="4">
    <source>
        <dbReference type="Proteomes" id="UP000284702"/>
    </source>
</evidence>
<dbReference type="VEuPathDB" id="FungiDB:H257_08712"/>
<keyword evidence="4" id="KW-1185">Reference proteome</keyword>
<feature type="chain" id="PRO_5018621597" evidence="2">
    <location>
        <begin position="23"/>
        <end position="311"/>
    </location>
</feature>
<accession>A0A3R7Y1J2</accession>
<protein>
    <submittedName>
        <fullName evidence="3">Uncharacterized protein</fullName>
    </submittedName>
</protein>
<dbReference type="Proteomes" id="UP000284702">
    <property type="component" value="Unassembled WGS sequence"/>
</dbReference>
<comment type="caution">
    <text evidence="3">The sequence shown here is derived from an EMBL/GenBank/DDBJ whole genome shotgun (WGS) entry which is preliminary data.</text>
</comment>
<reference evidence="3" key="1">
    <citation type="submission" date="2018-07" db="EMBL/GenBank/DDBJ databases">
        <title>Annotation of Aphanomyces astaci genome assembly.</title>
        <authorList>
            <person name="Studholme D.J."/>
        </authorList>
    </citation>
    <scope>NUCLEOTIDE SEQUENCE [LARGE SCALE GENOMIC DNA]</scope>
    <source>
        <strain evidence="3">Pc</strain>
    </source>
</reference>
<feature type="signal peptide" evidence="2">
    <location>
        <begin position="1"/>
        <end position="22"/>
    </location>
</feature>
<feature type="compositionally biased region" description="Low complexity" evidence="1">
    <location>
        <begin position="160"/>
        <end position="171"/>
    </location>
</feature>
<sequence length="311" mass="33834">MLPPAFAWTAAAAVAFLGCVEGQAAFAAVTTTTPKRGVTTCSSLHGPHCFAVNERNVPSYLLHGVEFEQECSTIPTPTCPCPLPDVPQTKKLASHGFADDVLFGGISIQSLRPEDAQKALAATANALKEWMQRQPGYSESMLHTAIQVAAKKIEALIPTQPSSSLQPPTYSILTSESTESEPPMTAHTPDKQVVTSVGNDTAEPIKDHPRTGTLREFSDDDVMAFMLLSREEKSLLLEFDTARTRRLIKAQGQFLRGYKYTTKDSNGQEHGTLKLVDKALQDATQALKQRLHDAMSQQAADTRFGHDNSKP</sequence>